<reference evidence="2 3" key="1">
    <citation type="journal article" date="2017" name="Biotechnol. Biofuels">
        <title>Differential beta-glucosidase expression as a function of carbon source availability in Talaromyces amestolkiae: a genomic and proteomic approach.</title>
        <authorList>
            <person name="de Eugenio L.I."/>
            <person name="Mendez-Liter J.A."/>
            <person name="Nieto-Dominguez M."/>
            <person name="Alonso L."/>
            <person name="Gil-Munoz J."/>
            <person name="Barriuso J."/>
            <person name="Prieto A."/>
            <person name="Martinez M.J."/>
        </authorList>
    </citation>
    <scope>NUCLEOTIDE SEQUENCE [LARGE SCALE GENOMIC DNA]</scope>
    <source>
        <strain evidence="2 3">CIB</strain>
    </source>
</reference>
<dbReference type="InterPro" id="IPR037883">
    <property type="entry name" value="Knr4/Smi1-like_sf"/>
</dbReference>
<evidence type="ECO:0000313" key="3">
    <source>
        <dbReference type="Proteomes" id="UP000249363"/>
    </source>
</evidence>
<dbReference type="EMBL" id="MIKG01000032">
    <property type="protein sequence ID" value="RAO74290.1"/>
    <property type="molecule type" value="Genomic_DNA"/>
</dbReference>
<dbReference type="AlphaFoldDB" id="A0A364LEP4"/>
<accession>A0A364LEP4</accession>
<sequence>MRSSLGPEEVIDITRNVTEADFENLNSLVKKTLESADPHLNAMTGASFILTVTKKRLEEELVMPGDEYKDKSFQQMLDELDWNTLRFPEMWEDYSNGDESTLPRTILRAPARADENARVESKLGCTLPDDLKKFYALTNGTQPVISGPHFYRLNNPILSVFELHWENFSWMGGYEFDLFPETSLPVHIVRLTIEGRGGSRCTSITGRGQYALEEAYQKAGELEKKVINKQMKRYHGSWDKLRDLRSCWYQQAWGDAPMGLFHSFRDFLSLVVFESRYEEDKSPLNLP</sequence>
<evidence type="ECO:0000313" key="2">
    <source>
        <dbReference type="EMBL" id="RAO74290.1"/>
    </source>
</evidence>
<dbReference type="Proteomes" id="UP000249363">
    <property type="component" value="Unassembled WGS sequence"/>
</dbReference>
<dbReference type="GeneID" id="63799516"/>
<dbReference type="SMART" id="SM00860">
    <property type="entry name" value="SMI1_KNR4"/>
    <property type="match status" value="1"/>
</dbReference>
<feature type="domain" description="Knr4/Smi1-like" evidence="1">
    <location>
        <begin position="110"/>
        <end position="270"/>
    </location>
</feature>
<protein>
    <recommendedName>
        <fullName evidence="1">Knr4/Smi1-like domain-containing protein</fullName>
    </recommendedName>
</protein>
<dbReference type="SUPFAM" id="SSF160631">
    <property type="entry name" value="SMI1/KNR4-like"/>
    <property type="match status" value="1"/>
</dbReference>
<evidence type="ECO:0000259" key="1">
    <source>
        <dbReference type="SMART" id="SM00860"/>
    </source>
</evidence>
<keyword evidence="3" id="KW-1185">Reference proteome</keyword>
<gene>
    <name evidence="2" type="ORF">BHQ10_010302</name>
</gene>
<dbReference type="OrthoDB" id="2788868at2759"/>
<name>A0A364LEP4_TALAM</name>
<comment type="caution">
    <text evidence="2">The sequence shown here is derived from an EMBL/GenBank/DDBJ whole genome shotgun (WGS) entry which is preliminary data.</text>
</comment>
<dbReference type="Pfam" id="PF09346">
    <property type="entry name" value="SMI1_KNR4"/>
    <property type="match status" value="1"/>
</dbReference>
<dbReference type="RefSeq" id="XP_040738804.1">
    <property type="nucleotide sequence ID" value="XM_040872918.1"/>
</dbReference>
<organism evidence="2 3">
    <name type="scientific">Talaromyces amestolkiae</name>
    <dbReference type="NCBI Taxonomy" id="1196081"/>
    <lineage>
        <taxon>Eukaryota</taxon>
        <taxon>Fungi</taxon>
        <taxon>Dikarya</taxon>
        <taxon>Ascomycota</taxon>
        <taxon>Pezizomycotina</taxon>
        <taxon>Eurotiomycetes</taxon>
        <taxon>Eurotiomycetidae</taxon>
        <taxon>Eurotiales</taxon>
        <taxon>Trichocomaceae</taxon>
        <taxon>Talaromyces</taxon>
        <taxon>Talaromyces sect. Talaromyces</taxon>
    </lineage>
</organism>
<proteinExistence type="predicted"/>
<dbReference type="InterPro" id="IPR018958">
    <property type="entry name" value="Knr4/Smi1-like_dom"/>
</dbReference>